<proteinExistence type="inferred from homology"/>
<feature type="binding site" evidence="8">
    <location>
        <position position="259"/>
    </location>
    <ligand>
        <name>ATP</name>
        <dbReference type="ChEBI" id="CHEBI:30616"/>
    </ligand>
</feature>
<feature type="binding site" evidence="8">
    <location>
        <position position="250"/>
    </location>
    <ligand>
        <name>Mg(2+)</name>
        <dbReference type="ChEBI" id="CHEBI:18420"/>
    </ligand>
</feature>
<comment type="catalytic activity">
    <reaction evidence="8">
        <text>L-seryl-[protein] + ATP = 3-O-(5'-adenylyl)-L-seryl-[protein] + diphosphate</text>
        <dbReference type="Rhea" id="RHEA:58120"/>
        <dbReference type="Rhea" id="RHEA-COMP:9863"/>
        <dbReference type="Rhea" id="RHEA-COMP:15073"/>
        <dbReference type="ChEBI" id="CHEBI:29999"/>
        <dbReference type="ChEBI" id="CHEBI:30616"/>
        <dbReference type="ChEBI" id="CHEBI:33019"/>
        <dbReference type="ChEBI" id="CHEBI:142516"/>
        <dbReference type="EC" id="2.7.7.108"/>
    </reaction>
</comment>
<keyword evidence="8" id="KW-0464">Manganese</keyword>
<dbReference type="NCBIfam" id="NF000658">
    <property type="entry name" value="PRK00029.1"/>
    <property type="match status" value="1"/>
</dbReference>
<evidence type="ECO:0000256" key="3">
    <source>
        <dbReference type="ARBA" id="ARBA00022695"/>
    </source>
</evidence>
<reference evidence="9 10" key="1">
    <citation type="submission" date="2021-10" db="EMBL/GenBank/DDBJ databases">
        <title>Alishewanella koreense sp. nov. isolated from seawater of southwestern coast in South Korea and the proposal for the reclassification of Rheinheimera perlucida and Rheinheimera tuosuensis as Arsukibacterium perlucida and Arsukibacterium tuosuensis.</title>
        <authorList>
            <person name="Kim K.H."/>
            <person name="Ruan W."/>
            <person name="Kim K.R."/>
            <person name="Baek J.H."/>
            <person name="Jeon C.O."/>
        </authorList>
    </citation>
    <scope>NUCLEOTIDE SEQUENCE [LARGE SCALE GENOMIC DNA]</scope>
    <source>
        <strain evidence="9 10">16-MA</strain>
    </source>
</reference>
<evidence type="ECO:0000313" key="10">
    <source>
        <dbReference type="Proteomes" id="UP000633814"/>
    </source>
</evidence>
<dbReference type="Proteomes" id="UP000633814">
    <property type="component" value="Unassembled WGS sequence"/>
</dbReference>
<dbReference type="RefSeq" id="WP_226752112.1">
    <property type="nucleotide sequence ID" value="NZ_JAEINI020000013.1"/>
</dbReference>
<accession>A0ABS8C6T3</accession>
<comment type="function">
    <text evidence="8">Nucleotidyltransferase involved in the post-translational modification of proteins. It can catalyze the addition of adenosine monophosphate (AMP) or uridine monophosphate (UMP) to a protein, resulting in modifications known as AMPylation and UMPylation.</text>
</comment>
<feature type="binding site" evidence="8">
    <location>
        <position position="173"/>
    </location>
    <ligand>
        <name>ATP</name>
        <dbReference type="ChEBI" id="CHEBI:30616"/>
    </ligand>
</feature>
<dbReference type="Pfam" id="PF02696">
    <property type="entry name" value="SelO"/>
    <property type="match status" value="1"/>
</dbReference>
<keyword evidence="6 8" id="KW-0067">ATP-binding</keyword>
<evidence type="ECO:0000256" key="7">
    <source>
        <dbReference type="ARBA" id="ARBA00022842"/>
    </source>
</evidence>
<dbReference type="PANTHER" id="PTHR32057:SF14">
    <property type="entry name" value="PROTEIN ADENYLYLTRANSFERASE SELO, MITOCHONDRIAL"/>
    <property type="match status" value="1"/>
</dbReference>
<keyword evidence="2 8" id="KW-0808">Transferase</keyword>
<comment type="catalytic activity">
    <reaction evidence="8">
        <text>L-threonyl-[protein] + ATP = 3-O-(5'-adenylyl)-L-threonyl-[protein] + diphosphate</text>
        <dbReference type="Rhea" id="RHEA:54292"/>
        <dbReference type="Rhea" id="RHEA-COMP:11060"/>
        <dbReference type="Rhea" id="RHEA-COMP:13847"/>
        <dbReference type="ChEBI" id="CHEBI:30013"/>
        <dbReference type="ChEBI" id="CHEBI:30616"/>
        <dbReference type="ChEBI" id="CHEBI:33019"/>
        <dbReference type="ChEBI" id="CHEBI:138113"/>
        <dbReference type="EC" id="2.7.7.108"/>
    </reaction>
</comment>
<feature type="binding site" evidence="8">
    <location>
        <position position="87"/>
    </location>
    <ligand>
        <name>ATP</name>
        <dbReference type="ChEBI" id="CHEBI:30616"/>
    </ligand>
</feature>
<comment type="catalytic activity">
    <reaction evidence="8">
        <text>L-tyrosyl-[protein] + ATP = O-(5'-adenylyl)-L-tyrosyl-[protein] + diphosphate</text>
        <dbReference type="Rhea" id="RHEA:54288"/>
        <dbReference type="Rhea" id="RHEA-COMP:10136"/>
        <dbReference type="Rhea" id="RHEA-COMP:13846"/>
        <dbReference type="ChEBI" id="CHEBI:30616"/>
        <dbReference type="ChEBI" id="CHEBI:33019"/>
        <dbReference type="ChEBI" id="CHEBI:46858"/>
        <dbReference type="ChEBI" id="CHEBI:83624"/>
        <dbReference type="EC" id="2.7.7.108"/>
    </reaction>
</comment>
<comment type="caution">
    <text evidence="9">The sequence shown here is derived from an EMBL/GenBank/DDBJ whole genome shotgun (WGS) entry which is preliminary data.</text>
</comment>
<feature type="binding site" evidence="8">
    <location>
        <position position="123"/>
    </location>
    <ligand>
        <name>ATP</name>
        <dbReference type="ChEBI" id="CHEBI:30616"/>
    </ligand>
</feature>
<comment type="catalytic activity">
    <reaction evidence="8">
        <text>L-seryl-[protein] + UTP = O-(5'-uridylyl)-L-seryl-[protein] + diphosphate</text>
        <dbReference type="Rhea" id="RHEA:64604"/>
        <dbReference type="Rhea" id="RHEA-COMP:9863"/>
        <dbReference type="Rhea" id="RHEA-COMP:16635"/>
        <dbReference type="ChEBI" id="CHEBI:29999"/>
        <dbReference type="ChEBI" id="CHEBI:33019"/>
        <dbReference type="ChEBI" id="CHEBI:46398"/>
        <dbReference type="ChEBI" id="CHEBI:156051"/>
    </reaction>
</comment>
<name>A0ABS8C6T3_9ALTE</name>
<evidence type="ECO:0000256" key="2">
    <source>
        <dbReference type="ARBA" id="ARBA00022679"/>
    </source>
</evidence>
<feature type="binding site" evidence="8">
    <location>
        <position position="89"/>
    </location>
    <ligand>
        <name>ATP</name>
        <dbReference type="ChEBI" id="CHEBI:30616"/>
    </ligand>
</feature>
<dbReference type="InterPro" id="IPR003846">
    <property type="entry name" value="SelO"/>
</dbReference>
<gene>
    <name evidence="8" type="primary">ydiU</name>
    <name evidence="8" type="synonym">selO</name>
    <name evidence="9" type="ORF">JAO78_014635</name>
</gene>
<keyword evidence="3 8" id="KW-0548">Nucleotidyltransferase</keyword>
<evidence type="ECO:0000256" key="4">
    <source>
        <dbReference type="ARBA" id="ARBA00022723"/>
    </source>
</evidence>
<evidence type="ECO:0000256" key="5">
    <source>
        <dbReference type="ARBA" id="ARBA00022741"/>
    </source>
</evidence>
<organism evidence="9 10">
    <name type="scientific">Alishewanella maricola</name>
    <dbReference type="NCBI Taxonomy" id="2795740"/>
    <lineage>
        <taxon>Bacteria</taxon>
        <taxon>Pseudomonadati</taxon>
        <taxon>Pseudomonadota</taxon>
        <taxon>Gammaproteobacteria</taxon>
        <taxon>Alteromonadales</taxon>
        <taxon>Alteromonadaceae</taxon>
        <taxon>Alishewanella</taxon>
    </lineage>
</organism>
<keyword evidence="4 8" id="KW-0479">Metal-binding</keyword>
<dbReference type="PANTHER" id="PTHR32057">
    <property type="entry name" value="PROTEIN ADENYLYLTRANSFERASE SELO, MITOCHONDRIAL"/>
    <property type="match status" value="1"/>
</dbReference>
<feature type="binding site" evidence="8">
    <location>
        <position position="259"/>
    </location>
    <ligand>
        <name>Mg(2+)</name>
        <dbReference type="ChEBI" id="CHEBI:18420"/>
    </ligand>
</feature>
<dbReference type="EMBL" id="JAEINI020000013">
    <property type="protein sequence ID" value="MCB5228048.1"/>
    <property type="molecule type" value="Genomic_DNA"/>
</dbReference>
<evidence type="ECO:0000256" key="1">
    <source>
        <dbReference type="ARBA" id="ARBA00009747"/>
    </source>
</evidence>
<evidence type="ECO:0000256" key="6">
    <source>
        <dbReference type="ARBA" id="ARBA00022840"/>
    </source>
</evidence>
<dbReference type="EC" id="2.7.7.108" evidence="8"/>
<comment type="catalytic activity">
    <reaction evidence="8">
        <text>L-histidyl-[protein] + UTP = N(tele)-(5'-uridylyl)-L-histidyl-[protein] + diphosphate</text>
        <dbReference type="Rhea" id="RHEA:83891"/>
        <dbReference type="Rhea" id="RHEA-COMP:9745"/>
        <dbReference type="Rhea" id="RHEA-COMP:20239"/>
        <dbReference type="ChEBI" id="CHEBI:29979"/>
        <dbReference type="ChEBI" id="CHEBI:33019"/>
        <dbReference type="ChEBI" id="CHEBI:46398"/>
        <dbReference type="ChEBI" id="CHEBI:233474"/>
    </reaction>
</comment>
<feature type="binding site" evidence="8">
    <location>
        <position position="110"/>
    </location>
    <ligand>
        <name>ATP</name>
        <dbReference type="ChEBI" id="CHEBI:30616"/>
    </ligand>
</feature>
<comment type="similarity">
    <text evidence="1 8">Belongs to the SELO family.</text>
</comment>
<feature type="binding site" evidence="8">
    <location>
        <position position="180"/>
    </location>
    <ligand>
        <name>ATP</name>
        <dbReference type="ChEBI" id="CHEBI:30616"/>
    </ligand>
</feature>
<feature type="binding site" evidence="8">
    <location>
        <position position="90"/>
    </location>
    <ligand>
        <name>ATP</name>
        <dbReference type="ChEBI" id="CHEBI:30616"/>
    </ligand>
</feature>
<feature type="active site" description="Proton acceptor" evidence="8">
    <location>
        <position position="249"/>
    </location>
</feature>
<protein>
    <recommendedName>
        <fullName evidence="8">Protein nucleotidyltransferase YdiU</fullName>
        <ecNumber evidence="8">2.7.7.-</ecNumber>
    </recommendedName>
    <alternativeName>
        <fullName evidence="8">Protein adenylyltransferase YdiU</fullName>
        <ecNumber evidence="8">2.7.7.108</ecNumber>
    </alternativeName>
    <alternativeName>
        <fullName evidence="8">Protein uridylyltransferase YdiU</fullName>
        <ecNumber evidence="8">2.7.7.-</ecNumber>
    </alternativeName>
</protein>
<evidence type="ECO:0000313" key="9">
    <source>
        <dbReference type="EMBL" id="MCB5228048.1"/>
    </source>
</evidence>
<dbReference type="HAMAP" id="MF_00692">
    <property type="entry name" value="SelO"/>
    <property type="match status" value="1"/>
</dbReference>
<evidence type="ECO:0000256" key="8">
    <source>
        <dbReference type="HAMAP-Rule" id="MF_00692"/>
    </source>
</evidence>
<sequence>MSSFQPEHSYRQLPPICYADCQPTPVKAPQFIAFNQALAAELVLPEAYWHSSAGLDLFSGNQLPTWTAPLAQAYAGHQFAHYVPRLGDGRAILLAEVRDSQGKRLDLQLKGAGQTPYSRRGDGRSPIGPVIREYLISEAMHALGVPTTRALAAVSTGEVVFRDEGLAGAILTRVASSHIRIGTLQFAASQSDSSVVKALADYVIERHYPTLTHAENPYRGLLHAVIAGQAALVAQWMSLGFIHGVMNTDNMLLSAETIDYGPCAFMEAYNAQQVFSYIDQQGRYAYKNQPAVAQWNLARLAEALLGLLAPDQAAAIELAMAELNQFPDIYQQQWLSRFAAKLGIANPVAEDRSLIEDFLNLLQDAAADFTLSFRDLLNADTPYLQQKIAVAPLQQWLARWQQRLASQQVAAHAIMAKANPVLIPRNHLIQQVIDETSDTGDLTLFNTLHKLWQDPFSATPENAPYQQPASAAQCVKQTFCGT</sequence>
<keyword evidence="5 8" id="KW-0547">Nucleotide-binding</keyword>
<feature type="binding site" evidence="8">
    <location>
        <position position="122"/>
    </location>
    <ligand>
        <name>ATP</name>
        <dbReference type="ChEBI" id="CHEBI:30616"/>
    </ligand>
</feature>
<comment type="catalytic activity">
    <reaction evidence="8">
        <text>L-tyrosyl-[protein] + UTP = O-(5'-uridylyl)-L-tyrosyl-[protein] + diphosphate</text>
        <dbReference type="Rhea" id="RHEA:83887"/>
        <dbReference type="Rhea" id="RHEA-COMP:10136"/>
        <dbReference type="Rhea" id="RHEA-COMP:20238"/>
        <dbReference type="ChEBI" id="CHEBI:33019"/>
        <dbReference type="ChEBI" id="CHEBI:46398"/>
        <dbReference type="ChEBI" id="CHEBI:46858"/>
        <dbReference type="ChEBI" id="CHEBI:90602"/>
    </reaction>
</comment>
<keyword evidence="7 8" id="KW-0460">Magnesium</keyword>
<dbReference type="EC" id="2.7.7.-" evidence="8"/>
<comment type="cofactor">
    <cofactor evidence="8">
        <name>Mg(2+)</name>
        <dbReference type="ChEBI" id="CHEBI:18420"/>
    </cofactor>
    <cofactor evidence="8">
        <name>Mn(2+)</name>
        <dbReference type="ChEBI" id="CHEBI:29035"/>
    </cofactor>
</comment>
<keyword evidence="10" id="KW-1185">Reference proteome</keyword>